<sequence length="471" mass="53150">MSAIKKKARSENWLEEDKHLLLELVQERVRIIENKNTDTNTNNQKKTCWDSLLDSFNAMCNGKPRTVAQLKTQWSSLKLLAKKEVATERRELIKTGGGPQPPIGKTYYKYISAWLPNEFVVDKNEFDSDTTNIKKILEKETTNEAESVSAEPVETIHHDSSTINTNKIVKKETSRLADVSLETVQDMHNEVTSDVEVTKVKRKLDIDNTCSTNKTKKTRSKKLKDYVKVNNPNVKHGLMDQASTSIDVTNHYSNFLDIPAEAMFSKVSLLDKNEFVNNDFSCSKRILNVEMEIDNITDASHSSSLSETVDKGLADNESTDSIPNISSYGRRIFDVDYLFSQLFSKAKHEPFNCTFSDMYVINERRKGLKSIFTLKCRMCGLKDTLQTEPEDPSILDTLNINTAATLACISTGIGYSEFEEFAASINMPMMSATTYANCEAHLASFIRDAAWKTMEETGQEEAKLAKDLVNS</sequence>
<protein>
    <recommendedName>
        <fullName evidence="2">Regulatory protein zeste</fullName>
    </recommendedName>
</protein>
<comment type="subunit">
    <text evidence="1">Self-associates forming complexes of several hundred monomers.</text>
</comment>
<organism evidence="8 9">
    <name type="scientific">Aquatica leii</name>
    <dbReference type="NCBI Taxonomy" id="1421715"/>
    <lineage>
        <taxon>Eukaryota</taxon>
        <taxon>Metazoa</taxon>
        <taxon>Ecdysozoa</taxon>
        <taxon>Arthropoda</taxon>
        <taxon>Hexapoda</taxon>
        <taxon>Insecta</taxon>
        <taxon>Pterygota</taxon>
        <taxon>Neoptera</taxon>
        <taxon>Endopterygota</taxon>
        <taxon>Coleoptera</taxon>
        <taxon>Polyphaga</taxon>
        <taxon>Elateriformia</taxon>
        <taxon>Elateroidea</taxon>
        <taxon>Lampyridae</taxon>
        <taxon>Luciolinae</taxon>
        <taxon>Aquatica</taxon>
    </lineage>
</organism>
<dbReference type="AlphaFoldDB" id="A0AAN7SHC5"/>
<evidence type="ECO:0000313" key="8">
    <source>
        <dbReference type="EMBL" id="KAK4880499.1"/>
    </source>
</evidence>
<feature type="domain" description="Mutator-like transposase" evidence="7">
    <location>
        <begin position="329"/>
        <end position="467"/>
    </location>
</feature>
<dbReference type="InterPro" id="IPR028002">
    <property type="entry name" value="Myb_DNA-bind_5"/>
</dbReference>
<keyword evidence="9" id="KW-1185">Reference proteome</keyword>
<evidence type="ECO:0000259" key="6">
    <source>
        <dbReference type="Pfam" id="PF13873"/>
    </source>
</evidence>
<dbReference type="Pfam" id="PF20700">
    <property type="entry name" value="Mutator"/>
    <property type="match status" value="1"/>
</dbReference>
<evidence type="ECO:0000256" key="4">
    <source>
        <dbReference type="ARBA" id="ARBA00023163"/>
    </source>
</evidence>
<evidence type="ECO:0000313" key="9">
    <source>
        <dbReference type="Proteomes" id="UP001353858"/>
    </source>
</evidence>
<evidence type="ECO:0000256" key="1">
    <source>
        <dbReference type="ARBA" id="ARBA00011764"/>
    </source>
</evidence>
<name>A0AAN7SHC5_9COLE</name>
<accession>A0AAN7SHC5</accession>
<gene>
    <name evidence="8" type="ORF">RN001_008645</name>
</gene>
<dbReference type="PANTHER" id="PTHR21411:SF0">
    <property type="entry name" value="REGULATORY PROTEIN ZESTE"/>
    <property type="match status" value="1"/>
</dbReference>
<evidence type="ECO:0000256" key="3">
    <source>
        <dbReference type="ARBA" id="ARBA00023015"/>
    </source>
</evidence>
<evidence type="ECO:0000256" key="2">
    <source>
        <dbReference type="ARBA" id="ARBA00016807"/>
    </source>
</evidence>
<feature type="domain" description="Myb/SANT-like DNA-binding" evidence="6">
    <location>
        <begin position="9"/>
        <end position="86"/>
    </location>
</feature>
<dbReference type="EMBL" id="JARPUR010000003">
    <property type="protein sequence ID" value="KAK4880499.1"/>
    <property type="molecule type" value="Genomic_DNA"/>
</dbReference>
<evidence type="ECO:0000259" key="7">
    <source>
        <dbReference type="Pfam" id="PF20700"/>
    </source>
</evidence>
<dbReference type="Proteomes" id="UP001353858">
    <property type="component" value="Unassembled WGS sequence"/>
</dbReference>
<keyword evidence="4" id="KW-0804">Transcription</keyword>
<dbReference type="PANTHER" id="PTHR21411">
    <property type="entry name" value="APONTIC"/>
    <property type="match status" value="1"/>
</dbReference>
<dbReference type="Pfam" id="PF13873">
    <property type="entry name" value="Myb_DNA-bind_5"/>
    <property type="match status" value="1"/>
</dbReference>
<reference evidence="9" key="1">
    <citation type="submission" date="2023-01" db="EMBL/GenBank/DDBJ databases">
        <title>Key to firefly adult light organ development and bioluminescence: homeobox transcription factors regulate luciferase expression and transportation to peroxisome.</title>
        <authorList>
            <person name="Fu X."/>
        </authorList>
    </citation>
    <scope>NUCLEOTIDE SEQUENCE [LARGE SCALE GENOMIC DNA]</scope>
</reference>
<keyword evidence="3" id="KW-0805">Transcription regulation</keyword>
<proteinExistence type="predicted"/>
<comment type="function">
    <text evidence="5">Involved in transvection phenomena (= synapsis-dependent gene expression), where the synaptic pairing of chromosomes carrying genes with which zeste interacts influences the expression of these genes. Zeste binds to DNA and stimulates transcription from a nearby promoter.</text>
</comment>
<dbReference type="InterPro" id="IPR049012">
    <property type="entry name" value="Mutator_transp_dom"/>
</dbReference>
<comment type="caution">
    <text evidence="8">The sequence shown here is derived from an EMBL/GenBank/DDBJ whole genome shotgun (WGS) entry which is preliminary data.</text>
</comment>
<evidence type="ECO:0000256" key="5">
    <source>
        <dbReference type="ARBA" id="ARBA00025466"/>
    </source>
</evidence>